<comment type="catalytic activity">
    <reaction evidence="7 8">
        <text>lipid IVA (E. coli) + CMP-3-deoxy-beta-D-manno-octulosonate = alpha-Kdo-(2-&gt;6)-lipid IVA (E. coli) + CMP + H(+)</text>
        <dbReference type="Rhea" id="RHEA:28066"/>
        <dbReference type="ChEBI" id="CHEBI:15378"/>
        <dbReference type="ChEBI" id="CHEBI:58603"/>
        <dbReference type="ChEBI" id="CHEBI:60364"/>
        <dbReference type="ChEBI" id="CHEBI:60377"/>
        <dbReference type="ChEBI" id="CHEBI:85987"/>
        <dbReference type="EC" id="2.4.99.12"/>
    </reaction>
</comment>
<dbReference type="PANTHER" id="PTHR42755:SF1">
    <property type="entry name" value="3-DEOXY-D-MANNO-OCTULOSONIC ACID TRANSFERASE, MITOCHONDRIAL-RELATED"/>
    <property type="match status" value="1"/>
</dbReference>
<accession>A0ABY4SN76</accession>
<dbReference type="Proteomes" id="UP001055429">
    <property type="component" value="Chromosome"/>
</dbReference>
<keyword evidence="8" id="KW-0472">Membrane</keyword>
<keyword evidence="5 8" id="KW-0808">Transferase</keyword>
<evidence type="ECO:0000313" key="11">
    <source>
        <dbReference type="Proteomes" id="UP001055429"/>
    </source>
</evidence>
<dbReference type="InterPro" id="IPR007507">
    <property type="entry name" value="Glycos_transf_N"/>
</dbReference>
<evidence type="ECO:0000256" key="1">
    <source>
        <dbReference type="ARBA" id="ARBA00003394"/>
    </source>
</evidence>
<proteinExistence type="inferred from homology"/>
<evidence type="ECO:0000256" key="5">
    <source>
        <dbReference type="ARBA" id="ARBA00022679"/>
    </source>
</evidence>
<gene>
    <name evidence="10" type="ORF">M8231_09905</name>
</gene>
<reference evidence="10" key="1">
    <citation type="submission" date="2022-05" db="EMBL/GenBank/DDBJ databases">
        <title>Brevundimonas albigilva TT17 genome sequence.</title>
        <authorList>
            <person name="Lee K."/>
            <person name="Son H."/>
        </authorList>
    </citation>
    <scope>NUCLEOTIDE SEQUENCE</scope>
    <source>
        <strain evidence="10">TT17</strain>
    </source>
</reference>
<sequence>MTPLPLLLYRLATRLLEPLAPRLLDARAARGKEDPVRVDERLGVAGAARPPGPLAWLHGVSVGETLSLLPLVARLRAVRPDVTVLVTSGTVTSARILADRLPPGVIHQYAPVDGPGVVAAFLDHWRPDLAVFVESELWPNLLLEARRRDVALALVSARLTQATAERWARFPASARRVTCAFDLVMPQDRASAERLEAMGARVDGLVNLKLAGDPLPFDKAAFSRLSAAVGDRPVIVAASTHEAEEAAIVRALDALPGRNCLILAPRHPERGPAIEAALRRDGYRLAVRSRGEQPDGDTDLYLADTLNEMGLFLRLADVVVMGGSFAPALGLAPVGGHNPLEPARLAKPAVTGPDASNWAAVTEALVRAGGLAVVDAPSDLPGVLGPLLASPDAAKAMGERARRAAAEANGGLDLLWSRLSALLPPAEARRR</sequence>
<name>A0ABY4SN76_9CAUL</name>
<evidence type="ECO:0000313" key="10">
    <source>
        <dbReference type="EMBL" id="URI14140.1"/>
    </source>
</evidence>
<evidence type="ECO:0000256" key="8">
    <source>
        <dbReference type="RuleBase" id="RU365103"/>
    </source>
</evidence>
<keyword evidence="11" id="KW-1185">Reference proteome</keyword>
<comment type="similarity">
    <text evidence="8">Belongs to the glycosyltransferase group 1 family.</text>
</comment>
<evidence type="ECO:0000259" key="9">
    <source>
        <dbReference type="Pfam" id="PF04413"/>
    </source>
</evidence>
<dbReference type="InterPro" id="IPR039901">
    <property type="entry name" value="Kdotransferase"/>
</dbReference>
<dbReference type="PANTHER" id="PTHR42755">
    <property type="entry name" value="3-DEOXY-MANNO-OCTULOSONATE CYTIDYLYLTRANSFERASE"/>
    <property type="match status" value="1"/>
</dbReference>
<protein>
    <recommendedName>
        <fullName evidence="4 8">3-deoxy-D-manno-octulosonic acid transferase</fullName>
        <shortName evidence="8">Kdo transferase</shortName>
        <ecNumber evidence="3 8">2.4.99.12</ecNumber>
    </recommendedName>
    <alternativeName>
        <fullName evidence="6 8">Lipid IV(A) 3-deoxy-D-manno-octulosonic acid transferase</fullName>
    </alternativeName>
</protein>
<dbReference type="Gene3D" id="3.40.50.11720">
    <property type="entry name" value="3-Deoxy-D-manno-octulosonic-acid transferase, N-terminal domain"/>
    <property type="match status" value="1"/>
</dbReference>
<evidence type="ECO:0000256" key="3">
    <source>
        <dbReference type="ARBA" id="ARBA00012621"/>
    </source>
</evidence>
<dbReference type="InterPro" id="IPR038107">
    <property type="entry name" value="Glycos_transf_N_sf"/>
</dbReference>
<keyword evidence="8" id="KW-0448">Lipopolysaccharide biosynthesis</keyword>
<evidence type="ECO:0000256" key="4">
    <source>
        <dbReference type="ARBA" id="ARBA00019077"/>
    </source>
</evidence>
<organism evidence="10 11">
    <name type="scientific">Brevundimonas albigilva</name>
    <dbReference type="NCBI Taxonomy" id="1312364"/>
    <lineage>
        <taxon>Bacteria</taxon>
        <taxon>Pseudomonadati</taxon>
        <taxon>Pseudomonadota</taxon>
        <taxon>Alphaproteobacteria</taxon>
        <taxon>Caulobacterales</taxon>
        <taxon>Caulobacteraceae</taxon>
        <taxon>Brevundimonas</taxon>
    </lineage>
</organism>
<evidence type="ECO:0000256" key="6">
    <source>
        <dbReference type="ARBA" id="ARBA00031445"/>
    </source>
</evidence>
<comment type="function">
    <text evidence="1 8">Involved in lipopolysaccharide (LPS) biosynthesis. Catalyzes the transfer of 3-deoxy-D-manno-octulosonate (Kdo) residue(s) from CMP-Kdo to lipid IV(A), the tetraacyldisaccharide-1,4'-bisphosphate precursor of lipid A.</text>
</comment>
<comment type="subcellular location">
    <subcellularLocation>
        <location evidence="8">Cell membrane</location>
    </subcellularLocation>
</comment>
<dbReference type="GO" id="GO:0016740">
    <property type="term" value="F:transferase activity"/>
    <property type="evidence" value="ECO:0007669"/>
    <property type="project" value="UniProtKB-KW"/>
</dbReference>
<dbReference type="RefSeq" id="WP_250201388.1">
    <property type="nucleotide sequence ID" value="NZ_CP097649.1"/>
</dbReference>
<dbReference type="Pfam" id="PF04413">
    <property type="entry name" value="Glycos_transf_N"/>
    <property type="match status" value="1"/>
</dbReference>
<feature type="domain" description="3-deoxy-D-manno-octulosonic-acid transferase N-terminal" evidence="9">
    <location>
        <begin position="37"/>
        <end position="209"/>
    </location>
</feature>
<comment type="pathway">
    <text evidence="2 8">Bacterial outer membrane biogenesis; LPS core biosynthesis.</text>
</comment>
<dbReference type="EMBL" id="CP097649">
    <property type="protein sequence ID" value="URI14140.1"/>
    <property type="molecule type" value="Genomic_DNA"/>
</dbReference>
<evidence type="ECO:0000256" key="7">
    <source>
        <dbReference type="ARBA" id="ARBA00049183"/>
    </source>
</evidence>
<evidence type="ECO:0000256" key="2">
    <source>
        <dbReference type="ARBA" id="ARBA00004713"/>
    </source>
</evidence>
<dbReference type="EC" id="2.4.99.12" evidence="3 8"/>
<keyword evidence="8" id="KW-1003">Cell membrane</keyword>
<dbReference type="Gene3D" id="3.40.50.2000">
    <property type="entry name" value="Glycogen Phosphorylase B"/>
    <property type="match status" value="1"/>
</dbReference>